<dbReference type="PANTHER" id="PTHR45833">
    <property type="entry name" value="METHIONINE SYNTHASE"/>
    <property type="match status" value="1"/>
</dbReference>
<keyword evidence="5" id="KW-0479">Metal-binding</keyword>
<dbReference type="GO" id="GO:0008705">
    <property type="term" value="F:methionine synthase activity"/>
    <property type="evidence" value="ECO:0007669"/>
    <property type="project" value="TreeGrafter"/>
</dbReference>
<comment type="similarity">
    <text evidence="1">Belongs to the vitamin-B12 dependent methionine synthase family.</text>
</comment>
<dbReference type="GO" id="GO:0046872">
    <property type="term" value="F:metal ion binding"/>
    <property type="evidence" value="ECO:0007669"/>
    <property type="project" value="UniProtKB-KW"/>
</dbReference>
<evidence type="ECO:0000256" key="6">
    <source>
        <dbReference type="ARBA" id="ARBA00023285"/>
    </source>
</evidence>
<feature type="domain" description="Pterin-binding" evidence="7">
    <location>
        <begin position="24"/>
        <end position="273"/>
    </location>
</feature>
<dbReference type="SUPFAM" id="SSF51717">
    <property type="entry name" value="Dihydropteroate synthetase-like"/>
    <property type="match status" value="1"/>
</dbReference>
<name>A0A8J6NP40_9BACT</name>
<keyword evidence="3" id="KW-0846">Cobalamin</keyword>
<evidence type="ECO:0000313" key="8">
    <source>
        <dbReference type="EMBL" id="MBC8360236.1"/>
    </source>
</evidence>
<evidence type="ECO:0000259" key="7">
    <source>
        <dbReference type="PROSITE" id="PS50972"/>
    </source>
</evidence>
<dbReference type="GO" id="GO:0032259">
    <property type="term" value="P:methylation"/>
    <property type="evidence" value="ECO:0007669"/>
    <property type="project" value="UniProtKB-KW"/>
</dbReference>
<dbReference type="NCBIfam" id="NF005719">
    <property type="entry name" value="PRK07535.1"/>
    <property type="match status" value="1"/>
</dbReference>
<evidence type="ECO:0000256" key="5">
    <source>
        <dbReference type="ARBA" id="ARBA00022723"/>
    </source>
</evidence>
<dbReference type="GO" id="GO:0031419">
    <property type="term" value="F:cobalamin binding"/>
    <property type="evidence" value="ECO:0007669"/>
    <property type="project" value="UniProtKB-KW"/>
</dbReference>
<evidence type="ECO:0000256" key="4">
    <source>
        <dbReference type="ARBA" id="ARBA00022679"/>
    </source>
</evidence>
<dbReference type="InterPro" id="IPR011005">
    <property type="entry name" value="Dihydropteroate_synth-like_sf"/>
</dbReference>
<dbReference type="GO" id="GO:0050667">
    <property type="term" value="P:homocysteine metabolic process"/>
    <property type="evidence" value="ECO:0007669"/>
    <property type="project" value="TreeGrafter"/>
</dbReference>
<dbReference type="InterPro" id="IPR050554">
    <property type="entry name" value="Met_Synthase/Corrinoid"/>
</dbReference>
<dbReference type="AlphaFoldDB" id="A0A8J6NP40"/>
<keyword evidence="2" id="KW-0489">Methyltransferase</keyword>
<dbReference type="Proteomes" id="UP000603434">
    <property type="component" value="Unassembled WGS sequence"/>
</dbReference>
<comment type="caution">
    <text evidence="8">The sequence shown here is derived from an EMBL/GenBank/DDBJ whole genome shotgun (WGS) entry which is preliminary data.</text>
</comment>
<evidence type="ECO:0000256" key="1">
    <source>
        <dbReference type="ARBA" id="ARBA00010398"/>
    </source>
</evidence>
<protein>
    <submittedName>
        <fullName evidence="8">Dihydropteroate synthase</fullName>
        <ecNumber evidence="8">2.5.1.15</ecNumber>
    </submittedName>
</protein>
<dbReference type="GO" id="GO:0046653">
    <property type="term" value="P:tetrahydrofolate metabolic process"/>
    <property type="evidence" value="ECO:0007669"/>
    <property type="project" value="TreeGrafter"/>
</dbReference>
<dbReference type="PROSITE" id="PS50972">
    <property type="entry name" value="PTERIN_BINDING"/>
    <property type="match status" value="1"/>
</dbReference>
<reference evidence="8 9" key="1">
    <citation type="submission" date="2020-08" db="EMBL/GenBank/DDBJ databases">
        <title>Bridging the membrane lipid divide: bacteria of the FCB group superphylum have the potential to synthesize archaeal ether lipids.</title>
        <authorList>
            <person name="Villanueva L."/>
            <person name="Von Meijenfeldt F.A.B."/>
            <person name="Westbye A.B."/>
            <person name="Yadav S."/>
            <person name="Hopmans E.C."/>
            <person name="Dutilh B.E."/>
            <person name="Sinninghe Damste J.S."/>
        </authorList>
    </citation>
    <scope>NUCLEOTIDE SEQUENCE [LARGE SCALE GENOMIC DNA]</scope>
    <source>
        <strain evidence="8">NIOZ-UU30</strain>
    </source>
</reference>
<dbReference type="InterPro" id="IPR000489">
    <property type="entry name" value="Pterin-binding_dom"/>
</dbReference>
<keyword evidence="6" id="KW-0170">Cobalt</keyword>
<keyword evidence="4 8" id="KW-0808">Transferase</keyword>
<dbReference type="PANTHER" id="PTHR45833:SF1">
    <property type="entry name" value="METHIONINE SYNTHASE"/>
    <property type="match status" value="1"/>
</dbReference>
<dbReference type="EC" id="2.5.1.15" evidence="8"/>
<sequence>MAKNLTTVIKSSKNEVSISRDKGIVIIGERINPTGRNALQAELKAGKFDMVRRDAVAQLRAGAAILDINSGLPRIDEPALLVQMIKEVRAAADDPPICIDTPNLKALEAGLSYYCKDGAKPLVNSVTAETESLKNILPLIKQYGAAVIGLCSGDKGIPETAEDRLKNADKIIEEAAKLGIPAEDIVIDCLVLTLGAKWEAGKIALDAIAMIVDKYGVNITMGASNISFGLPDRENLTSFFMTMAAMAGLTCPICNPLKTQEVIALKAADLVLARDRYGMKWIKGFRARQSA</sequence>
<organism evidence="8 9">
    <name type="scientific">Candidatus Desulfatibia profunda</name>
    <dbReference type="NCBI Taxonomy" id="2841695"/>
    <lineage>
        <taxon>Bacteria</taxon>
        <taxon>Pseudomonadati</taxon>
        <taxon>Thermodesulfobacteriota</taxon>
        <taxon>Desulfobacteria</taxon>
        <taxon>Desulfobacterales</taxon>
        <taxon>Desulfobacterales incertae sedis</taxon>
        <taxon>Candidatus Desulfatibia</taxon>
    </lineage>
</organism>
<dbReference type="EMBL" id="JACNJH010000076">
    <property type="protein sequence ID" value="MBC8360236.1"/>
    <property type="molecule type" value="Genomic_DNA"/>
</dbReference>
<dbReference type="GO" id="GO:0004156">
    <property type="term" value="F:dihydropteroate synthase activity"/>
    <property type="evidence" value="ECO:0007669"/>
    <property type="project" value="UniProtKB-EC"/>
</dbReference>
<dbReference type="Pfam" id="PF00809">
    <property type="entry name" value="Pterin_bind"/>
    <property type="match status" value="1"/>
</dbReference>
<evidence type="ECO:0000313" key="9">
    <source>
        <dbReference type="Proteomes" id="UP000603434"/>
    </source>
</evidence>
<dbReference type="Gene3D" id="3.20.20.20">
    <property type="entry name" value="Dihydropteroate synthase-like"/>
    <property type="match status" value="1"/>
</dbReference>
<evidence type="ECO:0000256" key="3">
    <source>
        <dbReference type="ARBA" id="ARBA00022628"/>
    </source>
</evidence>
<gene>
    <name evidence="8" type="ORF">H8E23_02400</name>
</gene>
<dbReference type="GO" id="GO:0005829">
    <property type="term" value="C:cytosol"/>
    <property type="evidence" value="ECO:0007669"/>
    <property type="project" value="TreeGrafter"/>
</dbReference>
<accession>A0A8J6NP40</accession>
<proteinExistence type="inferred from homology"/>
<evidence type="ECO:0000256" key="2">
    <source>
        <dbReference type="ARBA" id="ARBA00022603"/>
    </source>
</evidence>